<dbReference type="EC" id="2.3.2.27" evidence="4"/>
<dbReference type="AlphaFoldDB" id="A0AA87ZF47"/>
<accession>A0AA87ZF47</accession>
<comment type="caution">
    <text evidence="18">The sequence shown here is derived from an EMBL/GenBank/DDBJ whole genome shotgun (WGS) entry which is preliminary data.</text>
</comment>
<dbReference type="SMART" id="SM00184">
    <property type="entry name" value="RING"/>
    <property type="match status" value="1"/>
</dbReference>
<name>A0AA87ZF47_FICCA</name>
<reference evidence="18" key="1">
    <citation type="submission" date="2023-07" db="EMBL/GenBank/DDBJ databases">
        <title>draft genome sequence of fig (Ficus carica).</title>
        <authorList>
            <person name="Takahashi T."/>
            <person name="Nishimura K."/>
        </authorList>
    </citation>
    <scope>NUCLEOTIDE SEQUENCE</scope>
</reference>
<proteinExistence type="inferred from homology"/>
<evidence type="ECO:0000256" key="10">
    <source>
        <dbReference type="ARBA" id="ARBA00022833"/>
    </source>
</evidence>
<evidence type="ECO:0000259" key="17">
    <source>
        <dbReference type="PROSITE" id="PS50089"/>
    </source>
</evidence>
<evidence type="ECO:0000256" key="12">
    <source>
        <dbReference type="ARBA" id="ARBA00023136"/>
    </source>
</evidence>
<organism evidence="18 19">
    <name type="scientific">Ficus carica</name>
    <name type="common">Common fig</name>
    <dbReference type="NCBI Taxonomy" id="3494"/>
    <lineage>
        <taxon>Eukaryota</taxon>
        <taxon>Viridiplantae</taxon>
        <taxon>Streptophyta</taxon>
        <taxon>Embryophyta</taxon>
        <taxon>Tracheophyta</taxon>
        <taxon>Spermatophyta</taxon>
        <taxon>Magnoliopsida</taxon>
        <taxon>eudicotyledons</taxon>
        <taxon>Gunneridae</taxon>
        <taxon>Pentapetalae</taxon>
        <taxon>rosids</taxon>
        <taxon>fabids</taxon>
        <taxon>Rosales</taxon>
        <taxon>Moraceae</taxon>
        <taxon>Ficeae</taxon>
        <taxon>Ficus</taxon>
    </lineage>
</organism>
<evidence type="ECO:0000256" key="7">
    <source>
        <dbReference type="ARBA" id="ARBA00022723"/>
    </source>
</evidence>
<dbReference type="Proteomes" id="UP001187192">
    <property type="component" value="Unassembled WGS sequence"/>
</dbReference>
<feature type="transmembrane region" description="Helical" evidence="16">
    <location>
        <begin position="20"/>
        <end position="51"/>
    </location>
</feature>
<keyword evidence="5" id="KW-0808">Transferase</keyword>
<dbReference type="FunFam" id="3.30.40.10:FF:000187">
    <property type="entry name" value="E3 ubiquitin-protein ligase ATL6"/>
    <property type="match status" value="1"/>
</dbReference>
<evidence type="ECO:0000256" key="14">
    <source>
        <dbReference type="PROSITE-ProRule" id="PRU00175"/>
    </source>
</evidence>
<evidence type="ECO:0000313" key="18">
    <source>
        <dbReference type="EMBL" id="GMN30555.1"/>
    </source>
</evidence>
<evidence type="ECO:0000256" key="3">
    <source>
        <dbReference type="ARBA" id="ARBA00004906"/>
    </source>
</evidence>
<dbReference type="PANTHER" id="PTHR14155:SF521">
    <property type="entry name" value="RING-H2 FINGER PROTEIN ATL30"/>
    <property type="match status" value="1"/>
</dbReference>
<protein>
    <recommendedName>
        <fullName evidence="4">RING-type E3 ubiquitin transferase</fullName>
        <ecNumber evidence="4">2.3.2.27</ecNumber>
    </recommendedName>
</protein>
<evidence type="ECO:0000256" key="6">
    <source>
        <dbReference type="ARBA" id="ARBA00022692"/>
    </source>
</evidence>
<evidence type="ECO:0000256" key="11">
    <source>
        <dbReference type="ARBA" id="ARBA00022989"/>
    </source>
</evidence>
<keyword evidence="10" id="KW-0862">Zinc</keyword>
<evidence type="ECO:0000256" key="9">
    <source>
        <dbReference type="ARBA" id="ARBA00022786"/>
    </source>
</evidence>
<comment type="similarity">
    <text evidence="13">Belongs to the RING-type zinc finger family. ATL subfamily.</text>
</comment>
<feature type="region of interest" description="Disordered" evidence="15">
    <location>
        <begin position="219"/>
        <end position="246"/>
    </location>
</feature>
<keyword evidence="6 16" id="KW-0812">Transmembrane</keyword>
<dbReference type="SUPFAM" id="SSF57850">
    <property type="entry name" value="RING/U-box"/>
    <property type="match status" value="1"/>
</dbReference>
<comment type="subcellular location">
    <subcellularLocation>
        <location evidence="2">Membrane</location>
        <topology evidence="2">Single-pass membrane protein</topology>
    </subcellularLocation>
</comment>
<evidence type="ECO:0000256" key="4">
    <source>
        <dbReference type="ARBA" id="ARBA00012483"/>
    </source>
</evidence>
<evidence type="ECO:0000256" key="15">
    <source>
        <dbReference type="SAM" id="MobiDB-lite"/>
    </source>
</evidence>
<dbReference type="Gene3D" id="3.30.40.10">
    <property type="entry name" value="Zinc/RING finger domain, C3HC4 (zinc finger)"/>
    <property type="match status" value="1"/>
</dbReference>
<keyword evidence="12 16" id="KW-0472">Membrane</keyword>
<evidence type="ECO:0000256" key="5">
    <source>
        <dbReference type="ARBA" id="ARBA00022679"/>
    </source>
</evidence>
<dbReference type="Pfam" id="PF13639">
    <property type="entry name" value="zf-RING_2"/>
    <property type="match status" value="1"/>
</dbReference>
<dbReference type="PANTHER" id="PTHR14155">
    <property type="entry name" value="RING FINGER DOMAIN-CONTAINING"/>
    <property type="match status" value="1"/>
</dbReference>
<keyword evidence="9" id="KW-0833">Ubl conjugation pathway</keyword>
<evidence type="ECO:0000256" key="8">
    <source>
        <dbReference type="ARBA" id="ARBA00022771"/>
    </source>
</evidence>
<dbReference type="EMBL" id="BTGU01000003">
    <property type="protein sequence ID" value="GMN30555.1"/>
    <property type="molecule type" value="Genomic_DNA"/>
</dbReference>
<dbReference type="GO" id="GO:0016020">
    <property type="term" value="C:membrane"/>
    <property type="evidence" value="ECO:0007669"/>
    <property type="project" value="UniProtKB-SubCell"/>
</dbReference>
<keyword evidence="11 16" id="KW-1133">Transmembrane helix</keyword>
<dbReference type="InterPro" id="IPR053238">
    <property type="entry name" value="RING-H2_zinc_finger"/>
</dbReference>
<dbReference type="InterPro" id="IPR001841">
    <property type="entry name" value="Znf_RING"/>
</dbReference>
<sequence>MSPTASHYPPSPPQPIHSPPITIIVTVILLFFFLLGFFSIYFCRCFLVAIYNTWHLRRTPSGHLAGLVNNTDVPDLRTGLNPIMVRSYPTFVYSSIKQVCKEKYGLECAICLVEFEDDSLLRLLDDCCHVFHQQCVDLWLESQKTCPVCRRNLEKPHLLHENSLLAAPSNGSNVITNDAVAIDIREENHNTHENLPSLTPASGEIEELLVAAPKRGGLLNGERFPRSNSTGHSIARVTSEDEAGDQDRYRLRLPEHVKMKLLRGHHWTRSCETYAEFQRHRCSSSPYAIGPRFSHVSGSHH</sequence>
<evidence type="ECO:0000256" key="16">
    <source>
        <dbReference type="SAM" id="Phobius"/>
    </source>
</evidence>
<dbReference type="InterPro" id="IPR013083">
    <property type="entry name" value="Znf_RING/FYVE/PHD"/>
</dbReference>
<evidence type="ECO:0000313" key="19">
    <source>
        <dbReference type="Proteomes" id="UP001187192"/>
    </source>
</evidence>
<dbReference type="PROSITE" id="PS50089">
    <property type="entry name" value="ZF_RING_2"/>
    <property type="match status" value="1"/>
</dbReference>
<comment type="pathway">
    <text evidence="3">Protein modification; protein ubiquitination.</text>
</comment>
<evidence type="ECO:0000256" key="1">
    <source>
        <dbReference type="ARBA" id="ARBA00000900"/>
    </source>
</evidence>
<keyword evidence="19" id="KW-1185">Reference proteome</keyword>
<keyword evidence="8 14" id="KW-0863">Zinc-finger</keyword>
<dbReference type="GO" id="GO:0061630">
    <property type="term" value="F:ubiquitin protein ligase activity"/>
    <property type="evidence" value="ECO:0007669"/>
    <property type="project" value="UniProtKB-EC"/>
</dbReference>
<gene>
    <name evidence="18" type="ORF">TIFTF001_002854</name>
</gene>
<evidence type="ECO:0000256" key="2">
    <source>
        <dbReference type="ARBA" id="ARBA00004167"/>
    </source>
</evidence>
<dbReference type="GO" id="GO:0008270">
    <property type="term" value="F:zinc ion binding"/>
    <property type="evidence" value="ECO:0007669"/>
    <property type="project" value="UniProtKB-KW"/>
</dbReference>
<feature type="domain" description="RING-type" evidence="17">
    <location>
        <begin position="108"/>
        <end position="150"/>
    </location>
</feature>
<keyword evidence="7" id="KW-0479">Metal-binding</keyword>
<evidence type="ECO:0000256" key="13">
    <source>
        <dbReference type="ARBA" id="ARBA00024209"/>
    </source>
</evidence>
<comment type="catalytic activity">
    <reaction evidence="1">
        <text>S-ubiquitinyl-[E2 ubiquitin-conjugating enzyme]-L-cysteine + [acceptor protein]-L-lysine = [E2 ubiquitin-conjugating enzyme]-L-cysteine + N(6)-ubiquitinyl-[acceptor protein]-L-lysine.</text>
        <dbReference type="EC" id="2.3.2.27"/>
    </reaction>
</comment>